<dbReference type="GO" id="GO:0004775">
    <property type="term" value="F:succinate-CoA ligase (ADP-forming) activity"/>
    <property type="evidence" value="ECO:0007669"/>
    <property type="project" value="TreeGrafter"/>
</dbReference>
<dbReference type="SUPFAM" id="SSF56059">
    <property type="entry name" value="Glutathione synthetase ATP-binding domain-like"/>
    <property type="match status" value="1"/>
</dbReference>
<dbReference type="Pfam" id="PF08442">
    <property type="entry name" value="ATP-grasp_2"/>
    <property type="match status" value="1"/>
</dbReference>
<name>D2EFN5_PARA4</name>
<dbReference type="GO" id="GO:0046872">
    <property type="term" value="F:metal ion binding"/>
    <property type="evidence" value="ECO:0007669"/>
    <property type="project" value="UniProtKB-KW"/>
</dbReference>
<dbReference type="InterPro" id="IPR005809">
    <property type="entry name" value="Succ_CoA_ligase-like_bsu"/>
</dbReference>
<dbReference type="GO" id="GO:0005524">
    <property type="term" value="F:ATP binding"/>
    <property type="evidence" value="ECO:0007669"/>
    <property type="project" value="UniProtKB-UniRule"/>
</dbReference>
<dbReference type="Proteomes" id="UP000009375">
    <property type="component" value="Unassembled WGS sequence"/>
</dbReference>
<evidence type="ECO:0000313" key="8">
    <source>
        <dbReference type="Proteomes" id="UP000009375"/>
    </source>
</evidence>
<dbReference type="PANTHER" id="PTHR11815">
    <property type="entry name" value="SUCCINYL-COA SYNTHETASE BETA CHAIN"/>
    <property type="match status" value="1"/>
</dbReference>
<dbReference type="Gene3D" id="3.30.1490.20">
    <property type="entry name" value="ATP-grasp fold, A domain"/>
    <property type="match status" value="1"/>
</dbReference>
<dbReference type="PROSITE" id="PS50975">
    <property type="entry name" value="ATP_GRASP"/>
    <property type="match status" value="1"/>
</dbReference>
<evidence type="ECO:0000256" key="3">
    <source>
        <dbReference type="ARBA" id="ARBA00022741"/>
    </source>
</evidence>
<keyword evidence="2" id="KW-0479">Metal-binding</keyword>
<dbReference type="InterPro" id="IPR013815">
    <property type="entry name" value="ATP_grasp_subdomain_1"/>
</dbReference>
<dbReference type="EMBL" id="GG730047">
    <property type="protein sequence ID" value="EEZ92845.1"/>
    <property type="molecule type" value="Genomic_DNA"/>
</dbReference>
<accession>D2EFN5</accession>
<gene>
    <name evidence="7" type="ORF">BJBARM4_0556</name>
</gene>
<dbReference type="Pfam" id="PF00549">
    <property type="entry name" value="Ligase_CoA"/>
    <property type="match status" value="1"/>
</dbReference>
<dbReference type="InterPro" id="IPR005811">
    <property type="entry name" value="SUCC_ACL_C"/>
</dbReference>
<dbReference type="PIRSF" id="PIRSF001554">
    <property type="entry name" value="SucCS_beta"/>
    <property type="match status" value="1"/>
</dbReference>
<reference evidence="7 8" key="1">
    <citation type="journal article" date="2010" name="Proc. Natl. Acad. Sci. U.S.A.">
        <title>Enigmatic, ultrasmall, uncultivated Archaea.</title>
        <authorList>
            <person name="Baker B.J."/>
            <person name="Comolli L.R."/>
            <person name="Dick G.J."/>
            <person name="Hauser L.J."/>
            <person name="Hyatt D."/>
            <person name="Dill B.D."/>
            <person name="Land M.L."/>
            <person name="Verberkmoes N.C."/>
            <person name="Hettich R.L."/>
            <person name="Banfield J.F."/>
        </authorList>
    </citation>
    <scope>NUCLEOTIDE SEQUENCE [LARGE SCALE GENOMIC DNA]</scope>
</reference>
<keyword evidence="5" id="KW-0067">ATP-binding</keyword>
<evidence type="ECO:0000256" key="2">
    <source>
        <dbReference type="ARBA" id="ARBA00022723"/>
    </source>
</evidence>
<keyword evidence="4" id="KW-0460">Magnesium</keyword>
<protein>
    <submittedName>
        <fullName evidence="7">Succinate--CoA ligase (ADP-forming)</fullName>
    </submittedName>
</protein>
<dbReference type="SUPFAM" id="SSF52210">
    <property type="entry name" value="Succinyl-CoA synthetase domains"/>
    <property type="match status" value="1"/>
</dbReference>
<dbReference type="GO" id="GO:0006099">
    <property type="term" value="P:tricarboxylic acid cycle"/>
    <property type="evidence" value="ECO:0007669"/>
    <property type="project" value="InterPro"/>
</dbReference>
<organism evidence="7 8">
    <name type="scientific">Candidatus Parvarchaeum acidiphilum ARMAN-4</name>
    <dbReference type="NCBI Taxonomy" id="662760"/>
    <lineage>
        <taxon>Archaea</taxon>
        <taxon>Candidatus Parvarchaeota</taxon>
        <taxon>Candidatus Parvarchaeum</taxon>
    </lineage>
</organism>
<dbReference type="AlphaFoldDB" id="D2EFN5"/>
<keyword evidence="3 5" id="KW-0547">Nucleotide-binding</keyword>
<evidence type="ECO:0000256" key="4">
    <source>
        <dbReference type="ARBA" id="ARBA00022842"/>
    </source>
</evidence>
<evidence type="ECO:0000256" key="1">
    <source>
        <dbReference type="ARBA" id="ARBA00022598"/>
    </source>
</evidence>
<dbReference type="Gene3D" id="3.30.470.20">
    <property type="entry name" value="ATP-grasp fold, B domain"/>
    <property type="match status" value="1"/>
</dbReference>
<dbReference type="GO" id="GO:0042709">
    <property type="term" value="C:succinate-CoA ligase complex"/>
    <property type="evidence" value="ECO:0007669"/>
    <property type="project" value="TreeGrafter"/>
</dbReference>
<evidence type="ECO:0000259" key="6">
    <source>
        <dbReference type="PROSITE" id="PS50975"/>
    </source>
</evidence>
<dbReference type="InterPro" id="IPR016102">
    <property type="entry name" value="Succinyl-CoA_synth-like"/>
</dbReference>
<feature type="domain" description="ATP-grasp" evidence="6">
    <location>
        <begin position="10"/>
        <end position="212"/>
    </location>
</feature>
<evidence type="ECO:0000313" key="7">
    <source>
        <dbReference type="EMBL" id="EEZ92845.1"/>
    </source>
</evidence>
<keyword evidence="1 7" id="KW-0436">Ligase</keyword>
<dbReference type="InterPro" id="IPR011761">
    <property type="entry name" value="ATP-grasp"/>
</dbReference>
<evidence type="ECO:0000256" key="5">
    <source>
        <dbReference type="PROSITE-ProRule" id="PRU00409"/>
    </source>
</evidence>
<dbReference type="InterPro" id="IPR017866">
    <property type="entry name" value="Succ-CoA_synthase_bsu_CS"/>
</dbReference>
<dbReference type="Gene3D" id="3.40.50.261">
    <property type="entry name" value="Succinyl-CoA synthetase domains"/>
    <property type="match status" value="1"/>
</dbReference>
<sequence length="371" mass="41340">MVDLLEFEGKKLFKSYGIEIPSGKLIHSTSDLNDFKEEQVIKAQVPTGHRGVNGGVVKFKNKEEFILAFNKISLLKFNGFKPTAFLVEKAIKHNKELYVALTLDRNNKSPVLLVSSNGGVDIEKIPKSRIKSIDLDIFMGMQEYIKRQALKFIGLDYKYKEQFYALLDSMWKIFTEKDAELVEINPLAVTDTQLIALDSKISIEDDSLFRHEEYKRDEYSSDELEMKAKKKGISFVRLNGNIGLIANGAGLTLATIDQIKLAGGMAGDFLDLGGTDDPARVAEAIELVKDSNPKVLFINIFGGVTKADTVAEGIVQAINKLNITFKIVVRLKGFNEAKGKELLKKNEIDSFTDMGEAIQEVVKLAKYGNSD</sequence>
<dbReference type="PANTHER" id="PTHR11815:SF10">
    <property type="entry name" value="SUCCINATE--COA LIGASE [GDP-FORMING] SUBUNIT BETA, MITOCHONDRIAL"/>
    <property type="match status" value="1"/>
</dbReference>
<dbReference type="InterPro" id="IPR013650">
    <property type="entry name" value="ATP-grasp_succ-CoA_synth-type"/>
</dbReference>
<dbReference type="PROSITE" id="PS01217">
    <property type="entry name" value="SUCCINYL_COA_LIG_3"/>
    <property type="match status" value="1"/>
</dbReference>
<proteinExistence type="predicted"/>
<dbReference type="GO" id="GO:0006104">
    <property type="term" value="P:succinyl-CoA metabolic process"/>
    <property type="evidence" value="ECO:0007669"/>
    <property type="project" value="TreeGrafter"/>
</dbReference>